<gene>
    <name evidence="1" type="ORF">XENOCAPTIV_030863</name>
</gene>
<sequence length="104" mass="11628">MNCVQSHDAESICKTALKRQCFHALHIVTMVCKYPEDCKESQKVNFAESSEYSSVQQVCQSKTNKCRNIQGQYRLIQGNANPATQPVILLVSVTSSISAFPFQL</sequence>
<dbReference type="EMBL" id="JAHRIN010026188">
    <property type="protein sequence ID" value="MEQ2200548.1"/>
    <property type="molecule type" value="Genomic_DNA"/>
</dbReference>
<dbReference type="Proteomes" id="UP001434883">
    <property type="component" value="Unassembled WGS sequence"/>
</dbReference>
<reference evidence="1 2" key="1">
    <citation type="submission" date="2021-06" db="EMBL/GenBank/DDBJ databases">
        <authorList>
            <person name="Palmer J.M."/>
        </authorList>
    </citation>
    <scope>NUCLEOTIDE SEQUENCE [LARGE SCALE GENOMIC DNA]</scope>
    <source>
        <strain evidence="1 2">XC_2019</strain>
        <tissue evidence="1">Muscle</tissue>
    </source>
</reference>
<comment type="caution">
    <text evidence="1">The sequence shown here is derived from an EMBL/GenBank/DDBJ whole genome shotgun (WGS) entry which is preliminary data.</text>
</comment>
<organism evidence="1 2">
    <name type="scientific">Xenoophorus captivus</name>
    <dbReference type="NCBI Taxonomy" id="1517983"/>
    <lineage>
        <taxon>Eukaryota</taxon>
        <taxon>Metazoa</taxon>
        <taxon>Chordata</taxon>
        <taxon>Craniata</taxon>
        <taxon>Vertebrata</taxon>
        <taxon>Euteleostomi</taxon>
        <taxon>Actinopterygii</taxon>
        <taxon>Neopterygii</taxon>
        <taxon>Teleostei</taxon>
        <taxon>Neoteleostei</taxon>
        <taxon>Acanthomorphata</taxon>
        <taxon>Ovalentaria</taxon>
        <taxon>Atherinomorphae</taxon>
        <taxon>Cyprinodontiformes</taxon>
        <taxon>Goodeidae</taxon>
        <taxon>Xenoophorus</taxon>
    </lineage>
</organism>
<protein>
    <submittedName>
        <fullName evidence="1">Uncharacterized protein</fullName>
    </submittedName>
</protein>
<keyword evidence="2" id="KW-1185">Reference proteome</keyword>
<evidence type="ECO:0000313" key="1">
    <source>
        <dbReference type="EMBL" id="MEQ2200548.1"/>
    </source>
</evidence>
<accession>A0ABV0QYS5</accession>
<evidence type="ECO:0000313" key="2">
    <source>
        <dbReference type="Proteomes" id="UP001434883"/>
    </source>
</evidence>
<name>A0ABV0QYS5_9TELE</name>
<proteinExistence type="predicted"/>